<dbReference type="GO" id="GO:0003723">
    <property type="term" value="F:RNA binding"/>
    <property type="evidence" value="ECO:0007669"/>
    <property type="project" value="TreeGrafter"/>
</dbReference>
<dbReference type="Pfam" id="PF01876">
    <property type="entry name" value="RNase_P_p30"/>
    <property type="match status" value="1"/>
</dbReference>
<dbReference type="PANTHER" id="PTHR13031">
    <property type="entry name" value="RIBONUCLEASE P SUBUNIT P30"/>
    <property type="match status" value="1"/>
</dbReference>
<comment type="similarity">
    <text evidence="2">Belongs to the eukaryotic/archaeal RNase P protein component 3 family.</text>
</comment>
<evidence type="ECO:0000313" key="6">
    <source>
        <dbReference type="Proteomes" id="UP000775547"/>
    </source>
</evidence>
<dbReference type="AlphaFoldDB" id="A0A9P7GBW0"/>
<evidence type="ECO:0000256" key="2">
    <source>
        <dbReference type="ARBA" id="ARBA00007331"/>
    </source>
</evidence>
<evidence type="ECO:0000256" key="1">
    <source>
        <dbReference type="ARBA" id="ARBA00004123"/>
    </source>
</evidence>
<name>A0A9P7GBW0_9AGAR</name>
<dbReference type="OrthoDB" id="17948at2759"/>
<keyword evidence="6" id="KW-1185">Reference proteome</keyword>
<evidence type="ECO:0008006" key="7">
    <source>
        <dbReference type="Google" id="ProtNLM"/>
    </source>
</evidence>
<protein>
    <recommendedName>
        <fullName evidence="7">PHP domain-like protein</fullName>
    </recommendedName>
</protein>
<dbReference type="GO" id="GO:0008033">
    <property type="term" value="P:tRNA processing"/>
    <property type="evidence" value="ECO:0007669"/>
    <property type="project" value="UniProtKB-KW"/>
</dbReference>
<gene>
    <name evidence="5" type="ORF">DXG03_008535</name>
</gene>
<evidence type="ECO:0000256" key="4">
    <source>
        <dbReference type="SAM" id="MobiDB-lite"/>
    </source>
</evidence>
<evidence type="ECO:0000313" key="5">
    <source>
        <dbReference type="EMBL" id="KAG5644440.1"/>
    </source>
</evidence>
<dbReference type="EMBL" id="JABCKV010000070">
    <property type="protein sequence ID" value="KAG5644440.1"/>
    <property type="molecule type" value="Genomic_DNA"/>
</dbReference>
<dbReference type="InterPro" id="IPR016195">
    <property type="entry name" value="Pol/histidinol_Pase-like"/>
</dbReference>
<dbReference type="InterPro" id="IPR002738">
    <property type="entry name" value="RNase_P_p30"/>
</dbReference>
<evidence type="ECO:0000256" key="3">
    <source>
        <dbReference type="ARBA" id="ARBA00022694"/>
    </source>
</evidence>
<reference evidence="5" key="2">
    <citation type="submission" date="2021-10" db="EMBL/GenBank/DDBJ databases">
        <title>Phylogenomics reveals ancestral predisposition of the termite-cultivated fungus Termitomyces towards a domesticated lifestyle.</title>
        <authorList>
            <person name="Auxier B."/>
            <person name="Grum-Grzhimaylo A."/>
            <person name="Cardenas M.E."/>
            <person name="Lodge J.D."/>
            <person name="Laessoe T."/>
            <person name="Pedersen O."/>
            <person name="Smith M.E."/>
            <person name="Kuyper T.W."/>
            <person name="Franco-Molano E.A."/>
            <person name="Baroni T.J."/>
            <person name="Aanen D.K."/>
        </authorList>
    </citation>
    <scope>NUCLEOTIDE SEQUENCE</scope>
    <source>
        <strain evidence="5">AP01</strain>
        <tissue evidence="5">Mycelium</tissue>
    </source>
</reference>
<feature type="region of interest" description="Disordered" evidence="4">
    <location>
        <begin position="307"/>
        <end position="371"/>
    </location>
</feature>
<proteinExistence type="inferred from homology"/>
<sequence>MYFDLNIPIPNVAAPGSSTKGKGKQQTSSSGVTFTASQIIAIEGRIDLLVRYTVIAFNQLVHKRVDSKTHVNSADSIVNQLRRRSGIIYLKRLSIILDDDSEKGFGLTNANASLFPSYDLIGLIPLTQATFSAACLTHSMPSPLTAHIISLPLTLPRLSFHLKHTLIRTAIKNGAVFEINYAGALGGENDPVLVNAGGAENGPAAKRNWWASAKELTRVTKGKSLLISGAVVSEADLRAPTDVGNLITLLGVAQDVAHSSLTKVSKSLVLRAQTRNTYRAVFSEPTVVIPDGPDRSAPVEVPLEQPNLHVAGPEDPSHAVAAGLPSGGSAPQPPKKRPRAEETETERAGAAGDAQKKKKQKKSKGAQPGQR</sequence>
<dbReference type="Gene3D" id="3.20.20.140">
    <property type="entry name" value="Metal-dependent hydrolases"/>
    <property type="match status" value="1"/>
</dbReference>
<dbReference type="PANTHER" id="PTHR13031:SF0">
    <property type="entry name" value="RIBONUCLEASE P PROTEIN SUBUNIT P30"/>
    <property type="match status" value="1"/>
</dbReference>
<comment type="subcellular location">
    <subcellularLocation>
        <location evidence="1">Nucleus</location>
    </subcellularLocation>
</comment>
<dbReference type="SUPFAM" id="SSF89550">
    <property type="entry name" value="PHP domain-like"/>
    <property type="match status" value="1"/>
</dbReference>
<dbReference type="GO" id="GO:0005655">
    <property type="term" value="C:nucleolar ribonuclease P complex"/>
    <property type="evidence" value="ECO:0007669"/>
    <property type="project" value="TreeGrafter"/>
</dbReference>
<accession>A0A9P7GBW0</accession>
<keyword evidence="3" id="KW-0819">tRNA processing</keyword>
<reference evidence="5" key="1">
    <citation type="submission" date="2020-07" db="EMBL/GenBank/DDBJ databases">
        <authorList>
            <person name="Nieuwenhuis M."/>
            <person name="Van De Peppel L.J.J."/>
        </authorList>
    </citation>
    <scope>NUCLEOTIDE SEQUENCE</scope>
    <source>
        <strain evidence="5">AP01</strain>
        <tissue evidence="5">Mycelium</tissue>
    </source>
</reference>
<organism evidence="5 6">
    <name type="scientific">Asterophora parasitica</name>
    <dbReference type="NCBI Taxonomy" id="117018"/>
    <lineage>
        <taxon>Eukaryota</taxon>
        <taxon>Fungi</taxon>
        <taxon>Dikarya</taxon>
        <taxon>Basidiomycota</taxon>
        <taxon>Agaricomycotina</taxon>
        <taxon>Agaricomycetes</taxon>
        <taxon>Agaricomycetidae</taxon>
        <taxon>Agaricales</taxon>
        <taxon>Tricholomatineae</taxon>
        <taxon>Lyophyllaceae</taxon>
        <taxon>Asterophora</taxon>
    </lineage>
</organism>
<dbReference type="Proteomes" id="UP000775547">
    <property type="component" value="Unassembled WGS sequence"/>
</dbReference>
<comment type="caution">
    <text evidence="5">The sequence shown here is derived from an EMBL/GenBank/DDBJ whole genome shotgun (WGS) entry which is preliminary data.</text>
</comment>